<dbReference type="Pfam" id="PF00126">
    <property type="entry name" value="HTH_1"/>
    <property type="match status" value="1"/>
</dbReference>
<dbReference type="SUPFAM" id="SSF53850">
    <property type="entry name" value="Periplasmic binding protein-like II"/>
    <property type="match status" value="1"/>
</dbReference>
<evidence type="ECO:0000256" key="4">
    <source>
        <dbReference type="ARBA" id="ARBA00023163"/>
    </source>
</evidence>
<keyword evidence="4" id="KW-0804">Transcription</keyword>
<accession>A0ABU8R033</accession>
<organism evidence="6 7">
    <name type="scientific">Pseudomonas kermanshahensis</name>
    <dbReference type="NCBI Taxonomy" id="2745482"/>
    <lineage>
        <taxon>Bacteria</taxon>
        <taxon>Pseudomonadati</taxon>
        <taxon>Pseudomonadota</taxon>
        <taxon>Gammaproteobacteria</taxon>
        <taxon>Pseudomonadales</taxon>
        <taxon>Pseudomonadaceae</taxon>
        <taxon>Pseudomonas</taxon>
    </lineage>
</organism>
<keyword evidence="7" id="KW-1185">Reference proteome</keyword>
<dbReference type="Pfam" id="PF03466">
    <property type="entry name" value="LysR_substrate"/>
    <property type="match status" value="1"/>
</dbReference>
<dbReference type="InterPro" id="IPR036388">
    <property type="entry name" value="WH-like_DNA-bd_sf"/>
</dbReference>
<feature type="domain" description="HTH lysR-type" evidence="5">
    <location>
        <begin position="6"/>
        <end position="63"/>
    </location>
</feature>
<dbReference type="PRINTS" id="PR00039">
    <property type="entry name" value="HTHLYSR"/>
</dbReference>
<sequence>MRFHGLDLNLLVVLDALFVEQHVTRAAVRLHLTQSAVSAALGRLREHFNDPLFVLVGGAMLPTALMQSLHPRIDQVLENARGIAFANASFDPGAARRKFRIIASDYVIAVLMPALMRRLASLAPQVDLQLLTLVPLRGAEPGSLVDEALEHRHCDLVILPLAHGSARHPQQPLFEDSFSVIACRDNCALMDGLTLEHYLAAPHVVRETGAGAQGSMEAEFIASQGLARRVAVAVDQFALIPEFIVGGPCLSTLHSRLAHLYAQRFPLRLLPPPLAIPATLQVMQWHAYQDSDPALVWLRQLLAEVAG</sequence>
<protein>
    <submittedName>
        <fullName evidence="6">LysR family transcriptional regulator</fullName>
    </submittedName>
</protein>
<evidence type="ECO:0000313" key="7">
    <source>
        <dbReference type="Proteomes" id="UP001377692"/>
    </source>
</evidence>
<dbReference type="InterPro" id="IPR050389">
    <property type="entry name" value="LysR-type_TF"/>
</dbReference>
<gene>
    <name evidence="6" type="ORF">V7V80_00800</name>
</gene>
<reference evidence="6 7" key="1">
    <citation type="submission" date="2024-02" db="EMBL/GenBank/DDBJ databases">
        <title>Identification of pathogenicity and growth-promoting functions of Pseudomonas putida variants.</title>
        <authorList>
            <person name="Sun J."/>
        </authorList>
    </citation>
    <scope>NUCLEOTIDE SEQUENCE [LARGE SCALE GENOMIC DNA]</scope>
    <source>
        <strain evidence="6 7">A04</strain>
    </source>
</reference>
<dbReference type="PROSITE" id="PS50931">
    <property type="entry name" value="HTH_LYSR"/>
    <property type="match status" value="1"/>
</dbReference>
<dbReference type="RefSeq" id="WP_186702786.1">
    <property type="nucleotide sequence ID" value="NZ_JABWRY020000001.1"/>
</dbReference>
<evidence type="ECO:0000313" key="6">
    <source>
        <dbReference type="EMBL" id="MEJ5903226.1"/>
    </source>
</evidence>
<dbReference type="EMBL" id="JBBHLD010000001">
    <property type="protein sequence ID" value="MEJ5903226.1"/>
    <property type="molecule type" value="Genomic_DNA"/>
</dbReference>
<dbReference type="PANTHER" id="PTHR30118">
    <property type="entry name" value="HTH-TYPE TRANSCRIPTIONAL REGULATOR LEUO-RELATED"/>
    <property type="match status" value="1"/>
</dbReference>
<dbReference type="Gene3D" id="1.10.10.10">
    <property type="entry name" value="Winged helix-like DNA-binding domain superfamily/Winged helix DNA-binding domain"/>
    <property type="match status" value="1"/>
</dbReference>
<comment type="caution">
    <text evidence="6">The sequence shown here is derived from an EMBL/GenBank/DDBJ whole genome shotgun (WGS) entry which is preliminary data.</text>
</comment>
<dbReference type="SUPFAM" id="SSF46785">
    <property type="entry name" value="Winged helix' DNA-binding domain"/>
    <property type="match status" value="1"/>
</dbReference>
<keyword evidence="2" id="KW-0805">Transcription regulation</keyword>
<proteinExistence type="inferred from homology"/>
<comment type="similarity">
    <text evidence="1">Belongs to the LysR transcriptional regulatory family.</text>
</comment>
<keyword evidence="3" id="KW-0238">DNA-binding</keyword>
<dbReference type="PANTHER" id="PTHR30118:SF6">
    <property type="entry name" value="HTH-TYPE TRANSCRIPTIONAL REGULATOR LEUO"/>
    <property type="match status" value="1"/>
</dbReference>
<dbReference type="Gene3D" id="3.40.190.10">
    <property type="entry name" value="Periplasmic binding protein-like II"/>
    <property type="match status" value="2"/>
</dbReference>
<evidence type="ECO:0000256" key="3">
    <source>
        <dbReference type="ARBA" id="ARBA00023125"/>
    </source>
</evidence>
<name>A0ABU8R033_9PSED</name>
<evidence type="ECO:0000256" key="1">
    <source>
        <dbReference type="ARBA" id="ARBA00009437"/>
    </source>
</evidence>
<dbReference type="Proteomes" id="UP001377692">
    <property type="component" value="Unassembled WGS sequence"/>
</dbReference>
<dbReference type="InterPro" id="IPR000847">
    <property type="entry name" value="LysR_HTH_N"/>
</dbReference>
<dbReference type="InterPro" id="IPR005119">
    <property type="entry name" value="LysR_subst-bd"/>
</dbReference>
<evidence type="ECO:0000256" key="2">
    <source>
        <dbReference type="ARBA" id="ARBA00023015"/>
    </source>
</evidence>
<evidence type="ECO:0000259" key="5">
    <source>
        <dbReference type="PROSITE" id="PS50931"/>
    </source>
</evidence>
<dbReference type="InterPro" id="IPR036390">
    <property type="entry name" value="WH_DNA-bd_sf"/>
</dbReference>